<dbReference type="EMBL" id="CP012670">
    <property type="protein sequence ID" value="AUX22052.1"/>
    <property type="molecule type" value="Genomic_DNA"/>
</dbReference>
<dbReference type="Pfam" id="PF04717">
    <property type="entry name" value="Phage_base_V"/>
    <property type="match status" value="1"/>
</dbReference>
<proteinExistence type="inferred from homology"/>
<name>A0A4V0NDB1_SORCE</name>
<dbReference type="InterPro" id="IPR037026">
    <property type="entry name" value="Vgr_OB-fold_dom_sf"/>
</dbReference>
<dbReference type="RefSeq" id="WP_129347284.1">
    <property type="nucleotide sequence ID" value="NZ_CP012670.1"/>
</dbReference>
<dbReference type="NCBIfam" id="TIGR03361">
    <property type="entry name" value="VI_Rhs_Vgr"/>
    <property type="match status" value="1"/>
</dbReference>
<protein>
    <recommendedName>
        <fullName evidence="2">Gp5/Type VI secretion system Vgr protein OB-fold domain-containing protein</fullName>
    </recommendedName>
</protein>
<evidence type="ECO:0000313" key="3">
    <source>
        <dbReference type="EMBL" id="AUX22052.1"/>
    </source>
</evidence>
<accession>A0A4V0NDB1</accession>
<dbReference type="AlphaFoldDB" id="A0A4V0NDB1"/>
<dbReference type="InterPro" id="IPR006531">
    <property type="entry name" value="Gp5/Vgr_OB"/>
</dbReference>
<dbReference type="Gene3D" id="2.40.50.230">
    <property type="entry name" value="Gp5 N-terminal domain"/>
    <property type="match status" value="1"/>
</dbReference>
<evidence type="ECO:0000256" key="1">
    <source>
        <dbReference type="ARBA" id="ARBA00005558"/>
    </source>
</evidence>
<dbReference type="OrthoDB" id="5482463at2"/>
<dbReference type="InterPro" id="IPR017847">
    <property type="entry name" value="T6SS_RhsGE_Vgr_subset"/>
</dbReference>
<dbReference type="SUPFAM" id="SSF69255">
    <property type="entry name" value="gp5 N-terminal domain-like"/>
    <property type="match status" value="1"/>
</dbReference>
<dbReference type="NCBIfam" id="TIGR01646">
    <property type="entry name" value="vgr_GE"/>
    <property type="match status" value="1"/>
</dbReference>
<sequence>MQDAFTVSASALPSSTRVAGFRGTEGLSRPYAFEIYLVMTSDVGQDVDLARVVGTKATLRISPADGGAPLLVNGVFATLELVHAFGERSVFRAVLVPQLWKLSVSLHSRVFTDQTVPDILKAVLADAGVSDYELRLVGSYKPQEHVCQYRESDLDFISRWMEREGLYYYFEQGDGGETLVITDDRGVHAPLGDRAVRYVPQFGEHRATGELLWTFTCRHTSMPSAVRMNDYDYNNPAVEISGKAPVATNGVGEIIVHGARFFTPADGSRLARVKAEALLAGQVVYHGTGTAFHMRPGYTFELEEHPRPALNAAYLTTEVEHWGNQTGWAPELTQLLGLTWDDVYRVEVKAISADVQYRAPQRTPWPRIYGTEHAVVDGPADSEYAQIDEHGRYAVKLSFDESDLRGGKASTWVRMLQPHGGGVEGFHFPLRKGTEVLCSFLGGDPDRPVIVGVAPNALKPSPITSANNTKNIIQTGGRNLIEIEDQAGAQRVVVSTPTESTKLSMGAPVDGHNLVLSTDGTGLIKTGQSLDIEVGTWRHDQVGDDMTVDIGGIKEETVEGAVIETYKDLKNETVTGVVTEVYKDAKNETVTGAVTERYLTSQDTKVTGLRKSEHGTEETTVNGTVTEVYKGHYKTTVTAGGRYEEISGGLHDQKFNSGWKVHTTGNVDHTATGDYLIKANHFKASYNGDWHVKISGIRLQTTWGGLINVTAGLGTLNIVTPQRTEVILGAKVDIVTPVKYELTAGINCKQTGAEFKQTVVKGWNAGVRLGNAGVTVSRDAIAKVTSTGAQVWHSFIHMFH</sequence>
<dbReference type="Gene3D" id="2.30.110.50">
    <property type="match status" value="1"/>
</dbReference>
<dbReference type="Pfam" id="PF05954">
    <property type="entry name" value="Phage_GPD"/>
    <property type="match status" value="1"/>
</dbReference>
<reference evidence="3 4" key="1">
    <citation type="submission" date="2015-09" db="EMBL/GenBank/DDBJ databases">
        <title>Sorangium comparison.</title>
        <authorList>
            <person name="Zaburannyi N."/>
            <person name="Bunk B."/>
            <person name="Overmann J."/>
            <person name="Mueller R."/>
        </authorList>
    </citation>
    <scope>NUCLEOTIDE SEQUENCE [LARGE SCALE GENOMIC DNA]</scope>
    <source>
        <strain evidence="3 4">So ceGT47</strain>
    </source>
</reference>
<dbReference type="SUPFAM" id="SSF69279">
    <property type="entry name" value="Phage tail proteins"/>
    <property type="match status" value="2"/>
</dbReference>
<dbReference type="Gene3D" id="4.10.220.110">
    <property type="match status" value="1"/>
</dbReference>
<dbReference type="SUPFAM" id="SSF69349">
    <property type="entry name" value="Phage fibre proteins"/>
    <property type="match status" value="1"/>
</dbReference>
<dbReference type="Proteomes" id="UP000295781">
    <property type="component" value="Chromosome"/>
</dbReference>
<feature type="domain" description="Gp5/Type VI secretion system Vgr protein OB-fold" evidence="2">
    <location>
        <begin position="390"/>
        <end position="453"/>
    </location>
</feature>
<evidence type="ECO:0000313" key="4">
    <source>
        <dbReference type="Proteomes" id="UP000295781"/>
    </source>
</evidence>
<evidence type="ECO:0000259" key="2">
    <source>
        <dbReference type="Pfam" id="PF04717"/>
    </source>
</evidence>
<dbReference type="Gene3D" id="3.55.50.10">
    <property type="entry name" value="Baseplate protein-like domains"/>
    <property type="match status" value="1"/>
</dbReference>
<gene>
    <name evidence="3" type="ORF">SOCEGT47_025530</name>
</gene>
<comment type="similarity">
    <text evidence="1">Belongs to the VgrG protein family.</text>
</comment>
<dbReference type="InterPro" id="IPR006533">
    <property type="entry name" value="T6SS_Vgr_RhsGE"/>
</dbReference>
<organism evidence="3 4">
    <name type="scientific">Sorangium cellulosum</name>
    <name type="common">Polyangium cellulosum</name>
    <dbReference type="NCBI Taxonomy" id="56"/>
    <lineage>
        <taxon>Bacteria</taxon>
        <taxon>Pseudomonadati</taxon>
        <taxon>Myxococcota</taxon>
        <taxon>Polyangia</taxon>
        <taxon>Polyangiales</taxon>
        <taxon>Polyangiaceae</taxon>
        <taxon>Sorangium</taxon>
    </lineage>
</organism>